<keyword evidence="3" id="KW-1185">Reference proteome</keyword>
<dbReference type="Proteomes" id="UP001594351">
    <property type="component" value="Unassembled WGS sequence"/>
</dbReference>
<comment type="caution">
    <text evidence="2">The sequence shown here is derived from an EMBL/GenBank/DDBJ whole genome shotgun (WGS) entry which is preliminary data.</text>
</comment>
<evidence type="ECO:0008006" key="4">
    <source>
        <dbReference type="Google" id="ProtNLM"/>
    </source>
</evidence>
<organism evidence="2 3">
    <name type="scientific">candidate division CSSED10-310 bacterium</name>
    <dbReference type="NCBI Taxonomy" id="2855610"/>
    <lineage>
        <taxon>Bacteria</taxon>
        <taxon>Bacteria division CSSED10-310</taxon>
    </lineage>
</organism>
<proteinExistence type="predicted"/>
<evidence type="ECO:0000313" key="2">
    <source>
        <dbReference type="EMBL" id="MFC1850928.1"/>
    </source>
</evidence>
<gene>
    <name evidence="2" type="ORF">ACFL27_12100</name>
</gene>
<feature type="compositionally biased region" description="Basic and acidic residues" evidence="1">
    <location>
        <begin position="41"/>
        <end position="55"/>
    </location>
</feature>
<name>A0ABV6YXL1_UNCC1</name>
<feature type="region of interest" description="Disordered" evidence="1">
    <location>
        <begin position="21"/>
        <end position="55"/>
    </location>
</feature>
<evidence type="ECO:0000313" key="3">
    <source>
        <dbReference type="Proteomes" id="UP001594351"/>
    </source>
</evidence>
<sequence>MGHKKNSQKKESFFKRLFSIFRKKPATAPQRTPPARKRTPKREVRLPKSEPVSLDDKVEPAKGKVTGFESAEEVQTMMMDVKDIMEVEQTFKKEKMIEPKIEIPPLIEDTEQVIDEIVKEVEEGKEVSLFDLGVDDDELPDDVPTELITELKLSEESMQILSLTNKKFPVLVPFMENLLQWIEDNLGLGLLGNSLTQLYAADADFELEPDDFIMRFLQGVQINNLNPLFKIIYLRAGEHLDADLSADIITAVTQYERRIRTDRLVEIFPWQKRRAKMRIIIDKISDDKKNAVFNDLEKTTREKTKEMTIKKWLDIILSPDIYSEADYATQQTVLEKLYDEFKKSTAETQVLVVNIEEMMAQAEREKMMQIIIDDVTPKISDLQDRKTRLIENLYNILEALTGERLKQLINELKTQKDFDVFSLLLTILKDTPQKMLQESTIIFDFYQWQEELRIKEALKTMYFISRAYRHALLSKSLLILGCLTELDTTSYRKKVKKISSIYGFDLHKHLEDHPFNPNSTKAASPNGQKYTLQFEQKTIAGMFKEEMILYREGSILAKLIIPLTEAASKEEQDELEVTMSKLQRSAYGLETMINFYHSYEEIRAALGKNENVIWDDQGLQTLKDMIANKQTHFLVLDPEKFGLSAFHQLTHYGMGYIVGKLIDDIFIPLSKQVKNVLKF</sequence>
<evidence type="ECO:0000256" key="1">
    <source>
        <dbReference type="SAM" id="MobiDB-lite"/>
    </source>
</evidence>
<accession>A0ABV6YXL1</accession>
<protein>
    <recommendedName>
        <fullName evidence="4">DUF1631 family protein</fullName>
    </recommendedName>
</protein>
<dbReference type="EMBL" id="JBHPBY010000135">
    <property type="protein sequence ID" value="MFC1850928.1"/>
    <property type="molecule type" value="Genomic_DNA"/>
</dbReference>
<reference evidence="2 3" key="1">
    <citation type="submission" date="2024-09" db="EMBL/GenBank/DDBJ databases">
        <title>Laminarin stimulates single cell rates of sulfate reduction while oxygen inhibits transcriptomic activity in coastal marine sediment.</title>
        <authorList>
            <person name="Lindsay M."/>
            <person name="Orcutt B."/>
            <person name="Emerson D."/>
            <person name="Stepanauskas R."/>
            <person name="D'Angelo T."/>
        </authorList>
    </citation>
    <scope>NUCLEOTIDE SEQUENCE [LARGE SCALE GENOMIC DNA]</scope>
    <source>
        <strain evidence="2">SAG AM-311-K15</strain>
    </source>
</reference>